<evidence type="ECO:0000313" key="1">
    <source>
        <dbReference type="EMBL" id="KAK0619954.1"/>
    </source>
</evidence>
<organism evidence="1 2">
    <name type="scientific">Immersiella caudata</name>
    <dbReference type="NCBI Taxonomy" id="314043"/>
    <lineage>
        <taxon>Eukaryota</taxon>
        <taxon>Fungi</taxon>
        <taxon>Dikarya</taxon>
        <taxon>Ascomycota</taxon>
        <taxon>Pezizomycotina</taxon>
        <taxon>Sordariomycetes</taxon>
        <taxon>Sordariomycetidae</taxon>
        <taxon>Sordariales</taxon>
        <taxon>Lasiosphaeriaceae</taxon>
        <taxon>Immersiella</taxon>
    </lineage>
</organism>
<gene>
    <name evidence="1" type="ORF">B0T14DRAFT_430573</name>
</gene>
<comment type="caution">
    <text evidence="1">The sequence shown here is derived from an EMBL/GenBank/DDBJ whole genome shotgun (WGS) entry which is preliminary data.</text>
</comment>
<dbReference type="Proteomes" id="UP001175000">
    <property type="component" value="Unassembled WGS sequence"/>
</dbReference>
<sequence>INTPPHWPKQTTMSKQTQKATDILNLTTRYPPRYRFHHLARSHFWTSFPSGIYTRLPTPGTNLECGFHALRLSMATQCPSLRVPSLDELRDAFAKMEEANAAVGMDNVNNFSADQLGAVFGVWGEGEGLKCQMGYVSGDDGVPVLINTKSVTAEDQGEDVVRVWVYNNGAALVGLMGHFEGIRRPEEGEVPSGGI</sequence>
<evidence type="ECO:0000313" key="2">
    <source>
        <dbReference type="Proteomes" id="UP001175000"/>
    </source>
</evidence>
<proteinExistence type="predicted"/>
<dbReference type="AlphaFoldDB" id="A0AA40C079"/>
<name>A0AA40C079_9PEZI</name>
<feature type="non-terminal residue" evidence="1">
    <location>
        <position position="1"/>
    </location>
</feature>
<protein>
    <submittedName>
        <fullName evidence="1">Uncharacterized protein</fullName>
    </submittedName>
</protein>
<dbReference type="EMBL" id="JAULSU010000004">
    <property type="protein sequence ID" value="KAK0619954.1"/>
    <property type="molecule type" value="Genomic_DNA"/>
</dbReference>
<reference evidence="1" key="1">
    <citation type="submission" date="2023-06" db="EMBL/GenBank/DDBJ databases">
        <title>Genome-scale phylogeny and comparative genomics of the fungal order Sordariales.</title>
        <authorList>
            <consortium name="Lawrence Berkeley National Laboratory"/>
            <person name="Hensen N."/>
            <person name="Bonometti L."/>
            <person name="Westerberg I."/>
            <person name="Brannstrom I.O."/>
            <person name="Guillou S."/>
            <person name="Cros-Aarteil S."/>
            <person name="Calhoun S."/>
            <person name="Haridas S."/>
            <person name="Kuo A."/>
            <person name="Mondo S."/>
            <person name="Pangilinan J."/>
            <person name="Riley R."/>
            <person name="Labutti K."/>
            <person name="Andreopoulos B."/>
            <person name="Lipzen A."/>
            <person name="Chen C."/>
            <person name="Yanf M."/>
            <person name="Daum C."/>
            <person name="Ng V."/>
            <person name="Clum A."/>
            <person name="Steindorff A."/>
            <person name="Ohm R."/>
            <person name="Martin F."/>
            <person name="Silar P."/>
            <person name="Natvig D."/>
            <person name="Lalanne C."/>
            <person name="Gautier V."/>
            <person name="Ament-Velasquez S.L."/>
            <person name="Kruys A."/>
            <person name="Hutchinson M.I."/>
            <person name="Powell A.J."/>
            <person name="Barry K."/>
            <person name="Miller A.N."/>
            <person name="Grigoriev I.V."/>
            <person name="Debuchy R."/>
            <person name="Gladieux P."/>
            <person name="Thoren M.H."/>
            <person name="Johannesson H."/>
        </authorList>
    </citation>
    <scope>NUCLEOTIDE SEQUENCE</scope>
    <source>
        <strain evidence="1">CBS 606.72</strain>
    </source>
</reference>
<accession>A0AA40C079</accession>
<keyword evidence="2" id="KW-1185">Reference proteome</keyword>